<dbReference type="Gene3D" id="3.40.50.300">
    <property type="entry name" value="P-loop containing nucleotide triphosphate hydrolases"/>
    <property type="match status" value="1"/>
</dbReference>
<name>A0A1M6VZE2_PSETH</name>
<keyword evidence="3" id="KW-0547">Nucleotide-binding</keyword>
<dbReference type="GO" id="GO:0005886">
    <property type="term" value="C:plasma membrane"/>
    <property type="evidence" value="ECO:0007669"/>
    <property type="project" value="UniProtKB-SubCell"/>
</dbReference>
<dbReference type="AlphaFoldDB" id="A0A1M6VZE2"/>
<keyword evidence="5" id="KW-0046">Antibiotic resistance</keyword>
<organism evidence="7 8">
    <name type="scientific">Pseudonocardia thermophila</name>
    <dbReference type="NCBI Taxonomy" id="1848"/>
    <lineage>
        <taxon>Bacteria</taxon>
        <taxon>Bacillati</taxon>
        <taxon>Actinomycetota</taxon>
        <taxon>Actinomycetes</taxon>
        <taxon>Pseudonocardiales</taxon>
        <taxon>Pseudonocardiaceae</taxon>
        <taxon>Pseudonocardia</taxon>
    </lineage>
</organism>
<dbReference type="PROSITE" id="PS50893">
    <property type="entry name" value="ABC_TRANSPORTER_2"/>
    <property type="match status" value="1"/>
</dbReference>
<dbReference type="InterPro" id="IPR003593">
    <property type="entry name" value="AAA+_ATPase"/>
</dbReference>
<evidence type="ECO:0000313" key="8">
    <source>
        <dbReference type="Proteomes" id="UP000184363"/>
    </source>
</evidence>
<dbReference type="SMART" id="SM00382">
    <property type="entry name" value="AAA"/>
    <property type="match status" value="1"/>
</dbReference>
<dbReference type="STRING" id="1848.SAMN05443637_113142"/>
<dbReference type="GO" id="GO:0046677">
    <property type="term" value="P:response to antibiotic"/>
    <property type="evidence" value="ECO:0007669"/>
    <property type="project" value="UniProtKB-KW"/>
</dbReference>
<comment type="subcellular location">
    <subcellularLocation>
        <location evidence="1">Cell membrane</location>
        <topology evidence="1">Peripheral membrane protein</topology>
    </subcellularLocation>
</comment>
<gene>
    <name evidence="7" type="ORF">SAMN05443637_113142</name>
</gene>
<dbReference type="CDD" id="cd03230">
    <property type="entry name" value="ABC_DR_subfamily_A"/>
    <property type="match status" value="1"/>
</dbReference>
<dbReference type="InterPro" id="IPR027417">
    <property type="entry name" value="P-loop_NTPase"/>
</dbReference>
<sequence length="304" mass="31408">MGVTRDGEPALRATGIEHAYGDVPALRGVDLEVAPGECVALLGPNGAGKTTLIGLATGLLAVQTGRVAVKGRDPRRAATRRLLGVVQQQLGFPRTLTVAELVRGAAVRAGRPATAALGALAEVGITELADRRSAKLSGGQQQRVALAMALVGDPQLLLLDEPTVGLDVTARREFWQTVAARRDAGAGVLLTTHVVEEAAAVADQVVVLHEGRVIAAGSPAELIALLPDRTVTARTTLPACAVADLPAALSVSNDGELLRVSSTAPEELLRAWLAADPWLSDLRVEGAGLEQALVVLTERAGVFA</sequence>
<dbReference type="GO" id="GO:0016887">
    <property type="term" value="F:ATP hydrolysis activity"/>
    <property type="evidence" value="ECO:0007669"/>
    <property type="project" value="InterPro"/>
</dbReference>
<dbReference type="InterPro" id="IPR050763">
    <property type="entry name" value="ABC_transporter_ATP-binding"/>
</dbReference>
<dbReference type="RefSeq" id="WP_073458226.1">
    <property type="nucleotide sequence ID" value="NZ_FRAP01000013.1"/>
</dbReference>
<dbReference type="InterPro" id="IPR003439">
    <property type="entry name" value="ABC_transporter-like_ATP-bd"/>
</dbReference>
<dbReference type="PANTHER" id="PTHR42711:SF17">
    <property type="entry name" value="ABC TRANSPORTER ATP-BINDING PROTEIN"/>
    <property type="match status" value="1"/>
</dbReference>
<evidence type="ECO:0000256" key="4">
    <source>
        <dbReference type="ARBA" id="ARBA00022840"/>
    </source>
</evidence>
<dbReference type="EMBL" id="FRAP01000013">
    <property type="protein sequence ID" value="SHK86803.1"/>
    <property type="molecule type" value="Genomic_DNA"/>
</dbReference>
<evidence type="ECO:0000256" key="5">
    <source>
        <dbReference type="ARBA" id="ARBA00023251"/>
    </source>
</evidence>
<evidence type="ECO:0000256" key="1">
    <source>
        <dbReference type="ARBA" id="ARBA00004202"/>
    </source>
</evidence>
<evidence type="ECO:0000259" key="6">
    <source>
        <dbReference type="PROSITE" id="PS50893"/>
    </source>
</evidence>
<accession>A0A1M6VZE2</accession>
<dbReference type="PROSITE" id="PS00211">
    <property type="entry name" value="ABC_TRANSPORTER_1"/>
    <property type="match status" value="1"/>
</dbReference>
<dbReference type="Proteomes" id="UP000184363">
    <property type="component" value="Unassembled WGS sequence"/>
</dbReference>
<reference evidence="7 8" key="1">
    <citation type="submission" date="2016-11" db="EMBL/GenBank/DDBJ databases">
        <authorList>
            <person name="Jaros S."/>
            <person name="Januszkiewicz K."/>
            <person name="Wedrychowicz H."/>
        </authorList>
    </citation>
    <scope>NUCLEOTIDE SEQUENCE [LARGE SCALE GENOMIC DNA]</scope>
    <source>
        <strain evidence="7 8">DSM 43832</strain>
    </source>
</reference>
<keyword evidence="2" id="KW-0813">Transport</keyword>
<evidence type="ECO:0000313" key="7">
    <source>
        <dbReference type="EMBL" id="SHK86803.1"/>
    </source>
</evidence>
<dbReference type="OrthoDB" id="9804819at2"/>
<feature type="domain" description="ABC transporter" evidence="6">
    <location>
        <begin position="11"/>
        <end position="235"/>
    </location>
</feature>
<proteinExistence type="predicted"/>
<evidence type="ECO:0000256" key="2">
    <source>
        <dbReference type="ARBA" id="ARBA00022448"/>
    </source>
</evidence>
<protein>
    <submittedName>
        <fullName evidence="7">ABC-2 type transport system ATP-binding protein</fullName>
    </submittedName>
</protein>
<dbReference type="GO" id="GO:0005524">
    <property type="term" value="F:ATP binding"/>
    <property type="evidence" value="ECO:0007669"/>
    <property type="project" value="UniProtKB-KW"/>
</dbReference>
<keyword evidence="8" id="KW-1185">Reference proteome</keyword>
<keyword evidence="4 7" id="KW-0067">ATP-binding</keyword>
<dbReference type="SUPFAM" id="SSF52540">
    <property type="entry name" value="P-loop containing nucleoside triphosphate hydrolases"/>
    <property type="match status" value="1"/>
</dbReference>
<dbReference type="Pfam" id="PF00005">
    <property type="entry name" value="ABC_tran"/>
    <property type="match status" value="1"/>
</dbReference>
<evidence type="ECO:0000256" key="3">
    <source>
        <dbReference type="ARBA" id="ARBA00022741"/>
    </source>
</evidence>
<dbReference type="InterPro" id="IPR017871">
    <property type="entry name" value="ABC_transporter-like_CS"/>
</dbReference>
<dbReference type="PANTHER" id="PTHR42711">
    <property type="entry name" value="ABC TRANSPORTER ATP-BINDING PROTEIN"/>
    <property type="match status" value="1"/>
</dbReference>